<gene>
    <name evidence="1" type="ordered locus">YPA_3148</name>
</gene>
<sequence>MEEANASPMIVVSKCGDAVNGHKITNKPHDYPCKISPAYPRNNKGVTLLT</sequence>
<accession>A0A0H2YC18</accession>
<dbReference type="AlphaFoldDB" id="A0A0H2YC18"/>
<evidence type="ECO:0000313" key="2">
    <source>
        <dbReference type="Proteomes" id="UP000001971"/>
    </source>
</evidence>
<protein>
    <submittedName>
        <fullName evidence="1">Uncharacterized protein</fullName>
    </submittedName>
</protein>
<dbReference type="KEGG" id="ypa:YPA_3148"/>
<evidence type="ECO:0000313" key="1">
    <source>
        <dbReference type="EMBL" id="ABG15110.1"/>
    </source>
</evidence>
<organism evidence="1 2">
    <name type="scientific">Yersinia pestis bv. Antiqua (strain Antiqua)</name>
    <dbReference type="NCBI Taxonomy" id="360102"/>
    <lineage>
        <taxon>Bacteria</taxon>
        <taxon>Pseudomonadati</taxon>
        <taxon>Pseudomonadota</taxon>
        <taxon>Gammaproteobacteria</taxon>
        <taxon>Enterobacterales</taxon>
        <taxon>Yersiniaceae</taxon>
        <taxon>Yersinia</taxon>
    </lineage>
</organism>
<reference evidence="1 2" key="1">
    <citation type="journal article" date="2006" name="J. Bacteriol.">
        <title>Complete genome sequence of Yersinia pestis strains Antiqua and Nepal516: evidence of gene reduction in an emerging pathogen.</title>
        <authorList>
            <person name="Chain P.S."/>
            <person name="Hu P."/>
            <person name="Malfatti S.A."/>
            <person name="Radnedge L."/>
            <person name="Larimer F."/>
            <person name="Vergez L.M."/>
            <person name="Worsham P."/>
            <person name="Chu M.C."/>
            <person name="Andersen G.L."/>
        </authorList>
    </citation>
    <scope>NUCLEOTIDE SEQUENCE [LARGE SCALE GENOMIC DNA]</scope>
    <source>
        <strain evidence="1 2">Antiqua</strain>
    </source>
</reference>
<dbReference type="Proteomes" id="UP000001971">
    <property type="component" value="Chromosome"/>
</dbReference>
<dbReference type="EMBL" id="CP000308">
    <property type="protein sequence ID" value="ABG15110.1"/>
    <property type="molecule type" value="Genomic_DNA"/>
</dbReference>
<name>A0A0H2YC18_YERPA</name>
<proteinExistence type="predicted"/>